<proteinExistence type="predicted"/>
<dbReference type="InterPro" id="IPR039717">
    <property type="entry name" value="Hgh1"/>
</dbReference>
<dbReference type="Proteomes" id="UP000681967">
    <property type="component" value="Unassembled WGS sequence"/>
</dbReference>
<dbReference type="EMBL" id="CAJOBH010290477">
    <property type="protein sequence ID" value="CAF5180540.1"/>
    <property type="molecule type" value="Genomic_DNA"/>
</dbReference>
<dbReference type="Pfam" id="PF04063">
    <property type="entry name" value="DUF383"/>
    <property type="match status" value="1"/>
</dbReference>
<dbReference type="EMBL" id="CAJOBJ010027244">
    <property type="protein sequence ID" value="CAF4251499.1"/>
    <property type="molecule type" value="Genomic_DNA"/>
</dbReference>
<sequence length="72" mass="8290">LESHEQLIHQNFSDDEFICSLILPLAGPTADELTEKENEELPLDLQYLPSNKQRETDRDIQQILLEAILLVC</sequence>
<dbReference type="PANTHER" id="PTHR13387">
    <property type="entry name" value="PROTEIN HGH1 HOMOLOG"/>
    <property type="match status" value="1"/>
</dbReference>
<feature type="non-terminal residue" evidence="2">
    <location>
        <position position="1"/>
    </location>
</feature>
<dbReference type="Proteomes" id="UP000676336">
    <property type="component" value="Unassembled WGS sequence"/>
</dbReference>
<dbReference type="PANTHER" id="PTHR13387:SF9">
    <property type="entry name" value="PROTEIN HGH1 HOMOLOG"/>
    <property type="match status" value="1"/>
</dbReference>
<dbReference type="Proteomes" id="UP000681720">
    <property type="component" value="Unassembled WGS sequence"/>
</dbReference>
<evidence type="ECO:0000313" key="3">
    <source>
        <dbReference type="EMBL" id="CAF4251499.1"/>
    </source>
</evidence>
<gene>
    <name evidence="4" type="ORF">BYL167_LOCUS78892</name>
    <name evidence="3" type="ORF">GIL414_LOCUS23717</name>
    <name evidence="2" type="ORF">SMN809_LOCUS23226</name>
</gene>
<organism evidence="2 5">
    <name type="scientific">Rotaria magnacalcarata</name>
    <dbReference type="NCBI Taxonomy" id="392030"/>
    <lineage>
        <taxon>Eukaryota</taxon>
        <taxon>Metazoa</taxon>
        <taxon>Spiralia</taxon>
        <taxon>Gnathifera</taxon>
        <taxon>Rotifera</taxon>
        <taxon>Eurotatoria</taxon>
        <taxon>Bdelloidea</taxon>
        <taxon>Philodinida</taxon>
        <taxon>Philodinidae</taxon>
        <taxon>Rotaria</taxon>
    </lineage>
</organism>
<dbReference type="EMBL" id="CAJOBI010023889">
    <property type="protein sequence ID" value="CAF4233047.1"/>
    <property type="molecule type" value="Genomic_DNA"/>
</dbReference>
<evidence type="ECO:0000259" key="1">
    <source>
        <dbReference type="Pfam" id="PF04063"/>
    </source>
</evidence>
<dbReference type="InterPro" id="IPR007205">
    <property type="entry name" value="Protein_HGH1_N"/>
</dbReference>
<dbReference type="AlphaFoldDB" id="A0A8S2SMW1"/>
<feature type="domain" description="Protein HGH1 N-terminal" evidence="1">
    <location>
        <begin position="2"/>
        <end position="61"/>
    </location>
</feature>
<accession>A0A8S2SMW1</accession>
<evidence type="ECO:0000313" key="4">
    <source>
        <dbReference type="EMBL" id="CAF5180540.1"/>
    </source>
</evidence>
<evidence type="ECO:0000313" key="5">
    <source>
        <dbReference type="Proteomes" id="UP000676336"/>
    </source>
</evidence>
<protein>
    <recommendedName>
        <fullName evidence="1">Protein HGH1 N-terminal domain-containing protein</fullName>
    </recommendedName>
</protein>
<comment type="caution">
    <text evidence="2">The sequence shown here is derived from an EMBL/GenBank/DDBJ whole genome shotgun (WGS) entry which is preliminary data.</text>
</comment>
<reference evidence="2" key="1">
    <citation type="submission" date="2021-02" db="EMBL/GenBank/DDBJ databases">
        <authorList>
            <person name="Nowell W R."/>
        </authorList>
    </citation>
    <scope>NUCLEOTIDE SEQUENCE</scope>
</reference>
<evidence type="ECO:0000313" key="2">
    <source>
        <dbReference type="EMBL" id="CAF4233047.1"/>
    </source>
</evidence>
<name>A0A8S2SMW1_9BILA</name>